<feature type="compositionally biased region" description="Basic and acidic residues" evidence="2">
    <location>
        <begin position="196"/>
        <end position="209"/>
    </location>
</feature>
<feature type="compositionally biased region" description="Low complexity" evidence="2">
    <location>
        <begin position="361"/>
        <end position="371"/>
    </location>
</feature>
<accession>A0A7J6BYM2</accession>
<dbReference type="InterPro" id="IPR039284">
    <property type="entry name" value="CCDC159/163"/>
</dbReference>
<proteinExistence type="predicted"/>
<keyword evidence="1" id="KW-0175">Coiled coil</keyword>
<dbReference type="PANTHER" id="PTHR34533">
    <property type="entry name" value="TRANSMEMBRANE PROTEIN CCDC163"/>
    <property type="match status" value="1"/>
</dbReference>
<evidence type="ECO:0000256" key="2">
    <source>
        <dbReference type="SAM" id="MobiDB-lite"/>
    </source>
</evidence>
<reference evidence="3 4" key="1">
    <citation type="submission" date="2020-04" db="EMBL/GenBank/DDBJ databases">
        <title>Chromosome-level genome assembly of a cyprinid fish Onychostoma macrolepis by integration of Nanopore Sequencing, Bionano and Hi-C technology.</title>
        <authorList>
            <person name="Wang D."/>
        </authorList>
    </citation>
    <scope>NUCLEOTIDE SEQUENCE [LARGE SCALE GENOMIC DNA]</scope>
    <source>
        <strain evidence="3">SWU-2019</strain>
        <tissue evidence="3">Muscle</tissue>
    </source>
</reference>
<dbReference type="OrthoDB" id="9904351at2759"/>
<feature type="coiled-coil region" evidence="1">
    <location>
        <begin position="162"/>
        <end position="189"/>
    </location>
</feature>
<dbReference type="PANTHER" id="PTHR34533:SF3">
    <property type="entry name" value="BICD FAMILY-LIKE CARGO ADAPTER 2"/>
    <property type="match status" value="1"/>
</dbReference>
<feature type="region of interest" description="Disordered" evidence="2">
    <location>
        <begin position="261"/>
        <end position="371"/>
    </location>
</feature>
<feature type="coiled-coil region" evidence="1">
    <location>
        <begin position="67"/>
        <end position="115"/>
    </location>
</feature>
<gene>
    <name evidence="3" type="ORF">G5714_020017</name>
</gene>
<evidence type="ECO:0000313" key="3">
    <source>
        <dbReference type="EMBL" id="KAF4099891.1"/>
    </source>
</evidence>
<organism evidence="3 4">
    <name type="scientific">Onychostoma macrolepis</name>
    <dbReference type="NCBI Taxonomy" id="369639"/>
    <lineage>
        <taxon>Eukaryota</taxon>
        <taxon>Metazoa</taxon>
        <taxon>Chordata</taxon>
        <taxon>Craniata</taxon>
        <taxon>Vertebrata</taxon>
        <taxon>Euteleostomi</taxon>
        <taxon>Actinopterygii</taxon>
        <taxon>Neopterygii</taxon>
        <taxon>Teleostei</taxon>
        <taxon>Ostariophysi</taxon>
        <taxon>Cypriniformes</taxon>
        <taxon>Cyprinidae</taxon>
        <taxon>Acrossocheilinae</taxon>
        <taxon>Onychostoma</taxon>
    </lineage>
</organism>
<sequence>MNWDQQLSSIISEADGSVAKIRERLTAHGRSPRGTEDVFPVREVTAGADLKPSAVQWSDLTAIQTQFQQQSQAIETLTQSLRLLERERNTQQRQIQTLQEEQKRLQIKLEERERDAERRSLSPGPDRRIEQWKREMDRELSSLRGQINRATTLGNQEESFSSKLRREELEQLRREVDILKNKLMRQEEDTFQLQSEARETRRQYERSSKTLESFTDSYRTHSFDLARMVSQYQHTQQEVRDLRVTVSELKDEVRGLVLRDTLPTPAPLPHKPAVVTVKTRPQRRVSSGSEEDFSPTPSLGEISSDELDASWLEEPEPQTRRRRRRVRLNSGLTGSDLSDDAGSGLDSNLDNDAEGVDRVSDSPPDLSLSDL</sequence>
<evidence type="ECO:0000256" key="1">
    <source>
        <dbReference type="SAM" id="Coils"/>
    </source>
</evidence>
<dbReference type="AlphaFoldDB" id="A0A7J6BYM2"/>
<keyword evidence="4" id="KW-1185">Reference proteome</keyword>
<comment type="caution">
    <text evidence="3">The sequence shown here is derived from an EMBL/GenBank/DDBJ whole genome shotgun (WGS) entry which is preliminary data.</text>
</comment>
<feature type="compositionally biased region" description="Low complexity" evidence="2">
    <location>
        <begin position="328"/>
        <end position="348"/>
    </location>
</feature>
<protein>
    <submittedName>
        <fullName evidence="3">Uncharacterized protein</fullName>
    </submittedName>
</protein>
<evidence type="ECO:0000313" key="4">
    <source>
        <dbReference type="Proteomes" id="UP000579812"/>
    </source>
</evidence>
<dbReference type="EMBL" id="JAAMOB010000020">
    <property type="protein sequence ID" value="KAF4099891.1"/>
    <property type="molecule type" value="Genomic_DNA"/>
</dbReference>
<dbReference type="Proteomes" id="UP000579812">
    <property type="component" value="Unassembled WGS sequence"/>
</dbReference>
<feature type="compositionally biased region" description="Acidic residues" evidence="2">
    <location>
        <begin position="303"/>
        <end position="316"/>
    </location>
</feature>
<name>A0A7J6BYM2_9TELE</name>
<feature type="region of interest" description="Disordered" evidence="2">
    <location>
        <begin position="190"/>
        <end position="212"/>
    </location>
</feature>